<gene>
    <name evidence="3" type="ORF">A4G17_09680</name>
    <name evidence="4" type="ORF">EDC49_0219</name>
</gene>
<dbReference type="AlphaFoldDB" id="A0AAE6X7A6"/>
<dbReference type="Proteomes" id="UP000502287">
    <property type="component" value="Chromosome"/>
</dbReference>
<dbReference type="Proteomes" id="UP000276901">
    <property type="component" value="Unassembled WGS sequence"/>
</dbReference>
<dbReference type="Pfam" id="PF00403">
    <property type="entry name" value="HMA"/>
    <property type="match status" value="1"/>
</dbReference>
<name>A0AAE6X7A6_9PAST</name>
<reference evidence="3 6" key="1">
    <citation type="submission" date="2016-03" db="EMBL/GenBank/DDBJ databases">
        <authorList>
            <person name="Hansen M.J."/>
            <person name="Bojesen A.M."/>
            <person name="Planet P."/>
        </authorList>
    </citation>
    <scope>NUCLEOTIDE SEQUENCE [LARGE SCALE GENOMIC DNA]</scope>
    <source>
        <strain evidence="3 6">HPA 21</strain>
    </source>
</reference>
<keyword evidence="1" id="KW-0479">Metal-binding</keyword>
<dbReference type="FunFam" id="3.30.70.100:FF:000001">
    <property type="entry name" value="ATPase copper transporting beta"/>
    <property type="match status" value="1"/>
</dbReference>
<dbReference type="EMBL" id="RKQT01000001">
    <property type="protein sequence ID" value="RPE95843.1"/>
    <property type="molecule type" value="Genomic_DNA"/>
</dbReference>
<dbReference type="InterPro" id="IPR006121">
    <property type="entry name" value="HMA_dom"/>
</dbReference>
<dbReference type="CDD" id="cd00371">
    <property type="entry name" value="HMA"/>
    <property type="match status" value="1"/>
</dbReference>
<dbReference type="EMBL" id="CP015029">
    <property type="protein sequence ID" value="QIM65698.1"/>
    <property type="molecule type" value="Genomic_DNA"/>
</dbReference>
<organism evidence="3 6">
    <name type="scientific">Frederiksenia canicola</name>
    <dbReference type="NCBI Taxonomy" id="123824"/>
    <lineage>
        <taxon>Bacteria</taxon>
        <taxon>Pseudomonadati</taxon>
        <taxon>Pseudomonadota</taxon>
        <taxon>Gammaproteobacteria</taxon>
        <taxon>Pasteurellales</taxon>
        <taxon>Pasteurellaceae</taxon>
        <taxon>Frederiksenia</taxon>
    </lineage>
</organism>
<evidence type="ECO:0000313" key="5">
    <source>
        <dbReference type="Proteomes" id="UP000276901"/>
    </source>
</evidence>
<dbReference type="PROSITE" id="PS50846">
    <property type="entry name" value="HMA_2"/>
    <property type="match status" value="1"/>
</dbReference>
<evidence type="ECO:0000313" key="6">
    <source>
        <dbReference type="Proteomes" id="UP000502287"/>
    </source>
</evidence>
<dbReference type="InterPro" id="IPR017969">
    <property type="entry name" value="Heavy-metal-associated_CS"/>
</dbReference>
<feature type="domain" description="HMA" evidence="2">
    <location>
        <begin position="2"/>
        <end position="65"/>
    </location>
</feature>
<dbReference type="GO" id="GO:0046872">
    <property type="term" value="F:metal ion binding"/>
    <property type="evidence" value="ECO:0007669"/>
    <property type="project" value="UniProtKB-KW"/>
</dbReference>
<dbReference type="SUPFAM" id="SSF55008">
    <property type="entry name" value="HMA, heavy metal-associated domain"/>
    <property type="match status" value="1"/>
</dbReference>
<reference evidence="4 5" key="2">
    <citation type="submission" date="2018-11" db="EMBL/GenBank/DDBJ databases">
        <title>Genomic Encyclopedia of Type Strains, Phase IV (KMG-IV): sequencing the most valuable type-strain genomes for metagenomic binning, comparative biology and taxonomic classification.</title>
        <authorList>
            <person name="Goeker M."/>
        </authorList>
    </citation>
    <scope>NUCLEOTIDE SEQUENCE [LARGE SCALE GENOMIC DNA]</scope>
    <source>
        <strain evidence="4 5">DSM 25797</strain>
    </source>
</reference>
<accession>A0AAE6X7A6</accession>
<protein>
    <submittedName>
        <fullName evidence="4">Copper chaperone</fullName>
    </submittedName>
</protein>
<evidence type="ECO:0000313" key="3">
    <source>
        <dbReference type="EMBL" id="QIM65698.1"/>
    </source>
</evidence>
<evidence type="ECO:0000313" key="4">
    <source>
        <dbReference type="EMBL" id="RPE95843.1"/>
    </source>
</evidence>
<dbReference type="RefSeq" id="WP_123955774.1">
    <property type="nucleotide sequence ID" value="NZ_CP015029.1"/>
</dbReference>
<sequence length="68" mass="7275">MTITTLKLDGLHCGNCVKSVEKALKGLPSVADVKIDLATQMAEIDSQESVQTLIETIENIGFDAELAN</sequence>
<dbReference type="InterPro" id="IPR036163">
    <property type="entry name" value="HMA_dom_sf"/>
</dbReference>
<evidence type="ECO:0000259" key="2">
    <source>
        <dbReference type="PROSITE" id="PS50846"/>
    </source>
</evidence>
<keyword evidence="5" id="KW-1185">Reference proteome</keyword>
<dbReference type="KEGG" id="fcl:A4G17_09680"/>
<evidence type="ECO:0000256" key="1">
    <source>
        <dbReference type="ARBA" id="ARBA00022723"/>
    </source>
</evidence>
<dbReference type="PROSITE" id="PS01047">
    <property type="entry name" value="HMA_1"/>
    <property type="match status" value="1"/>
</dbReference>
<dbReference type="Gene3D" id="3.30.70.100">
    <property type="match status" value="1"/>
</dbReference>
<proteinExistence type="predicted"/>